<sequence length="960" mass="111204">MVEVEQPMENHAASISRITSDVLHEILLRLPISSLLRFLRTCHQWRDVILDPCFVMGHASRAPEHLILFLPRVDASASHKTLTPGRVKLFNEKWSVSTWAASSMEHDDHLFASCNGLLCFYRKYTLKIVNPTTGQTLHLSKPDGKLFRDLYYLYSFGFHPATGEYKLIYFHHEPRQGRSSGQPFCFDSIQVYTLGEDRWREIRAPKESCLVNLGVVNVDGAMYWITEEEGTCCGVAVMRFDLKDETFMTLRPPPLKACEATDGPCEVPDRSYYVTEVDKKVCLVTVPFNCSAPRWRRYNAEVSGMMDVWMLESPTEDRWFLKYNIDLPSSAPRFVPQPCFIREEKILLHDLEGDAFCRDLQGDGMQIEECSEVKLLNFSPHRYYETQSYLYKETLVPLDLYAGAAIKDLEARLPRHCALTMVTGETNAKRQINKECIINSLPGDLIERIFLRLPVSTLLRCIGVCKHWHDFIRDPQFVTSHLQRAHHYALLFFPQGLVSGQLYPSDAILIDKTWSLSTYAVPVIGPDDFLFGSCNGLLGLYTKTSTIKIANFTTGECMHLEKPAKNMRGDHFSLYSFGFHPVTKEYKITHFLGDCVEGRPRNKDQFCVIQVYTFGDEKWKDVPTPEALSLNSVRNSGIVNVDGTMYWLNEDKIASWQHTLMSFDLRVESFATIQLPVEREDHDYFGPRKFWMRDIDGKLCIVTAQTARHDASILLGELQIWTLDNLVEQRWSQKYNIKNPPNYIPGPQFVHRDRVLAQSFSSVGSYELIGENTEISFSKMAELFDFRPHKLYSMQSYICVKSLVCLDVYKKAGIVRRPKQQVGWQLKKWRAWKKVLDEIEKMRSKIHKHEHTFLEVADQMVEMYQFLEDKHHEIAERVRMELNQVLQDKPENTNQPRFLRRLNWVEQTRDMEELLSRSKKMTARFEAIKQAHLNICSILRSHLLDQDISIPDVSSTDDKN</sequence>
<reference evidence="2" key="1">
    <citation type="submission" date="2023-07" db="EMBL/GenBank/DDBJ databases">
        <title>A chromosome-level genome assembly of Lolium multiflorum.</title>
        <authorList>
            <person name="Chen Y."/>
            <person name="Copetti D."/>
            <person name="Kolliker R."/>
            <person name="Studer B."/>
        </authorList>
    </citation>
    <scope>NUCLEOTIDE SEQUENCE</scope>
    <source>
        <strain evidence="2">02402/16</strain>
        <tissue evidence="2">Leaf</tissue>
    </source>
</reference>
<dbReference type="PANTHER" id="PTHR31672:SF13">
    <property type="entry name" value="F-BOX PROTEIN CPR30-LIKE"/>
    <property type="match status" value="1"/>
</dbReference>
<dbReference type="NCBIfam" id="TIGR01640">
    <property type="entry name" value="F_box_assoc_1"/>
    <property type="match status" value="2"/>
</dbReference>
<dbReference type="InterPro" id="IPR050796">
    <property type="entry name" value="SCF_F-box_component"/>
</dbReference>
<name>A0AAD8W1B0_LOLMU</name>
<keyword evidence="3" id="KW-1185">Reference proteome</keyword>
<dbReference type="InterPro" id="IPR036047">
    <property type="entry name" value="F-box-like_dom_sf"/>
</dbReference>
<evidence type="ECO:0000313" key="3">
    <source>
        <dbReference type="Proteomes" id="UP001231189"/>
    </source>
</evidence>
<organism evidence="2 3">
    <name type="scientific">Lolium multiflorum</name>
    <name type="common">Italian ryegrass</name>
    <name type="synonym">Lolium perenne subsp. multiflorum</name>
    <dbReference type="NCBI Taxonomy" id="4521"/>
    <lineage>
        <taxon>Eukaryota</taxon>
        <taxon>Viridiplantae</taxon>
        <taxon>Streptophyta</taxon>
        <taxon>Embryophyta</taxon>
        <taxon>Tracheophyta</taxon>
        <taxon>Spermatophyta</taxon>
        <taxon>Magnoliopsida</taxon>
        <taxon>Liliopsida</taxon>
        <taxon>Poales</taxon>
        <taxon>Poaceae</taxon>
        <taxon>BOP clade</taxon>
        <taxon>Pooideae</taxon>
        <taxon>Poodae</taxon>
        <taxon>Poeae</taxon>
        <taxon>Poeae Chloroplast Group 2 (Poeae type)</taxon>
        <taxon>Loliodinae</taxon>
        <taxon>Loliinae</taxon>
        <taxon>Lolium</taxon>
    </lineage>
</organism>
<dbReference type="InterPro" id="IPR017451">
    <property type="entry name" value="F-box-assoc_interact_dom"/>
</dbReference>
<proteinExistence type="predicted"/>
<dbReference type="AlphaFoldDB" id="A0AAD8W1B0"/>
<dbReference type="Gene3D" id="1.20.1280.50">
    <property type="match status" value="2"/>
</dbReference>
<dbReference type="EMBL" id="JAUUTY010000005">
    <property type="protein sequence ID" value="KAK1631680.1"/>
    <property type="molecule type" value="Genomic_DNA"/>
</dbReference>
<dbReference type="Pfam" id="PF00646">
    <property type="entry name" value="F-box"/>
    <property type="match status" value="1"/>
</dbReference>
<dbReference type="PANTHER" id="PTHR31672">
    <property type="entry name" value="BNACNNG10540D PROTEIN"/>
    <property type="match status" value="1"/>
</dbReference>
<dbReference type="Pfam" id="PF08268">
    <property type="entry name" value="FBA_3"/>
    <property type="match status" value="2"/>
</dbReference>
<comment type="caution">
    <text evidence="2">The sequence shown here is derived from an EMBL/GenBank/DDBJ whole genome shotgun (WGS) entry which is preliminary data.</text>
</comment>
<dbReference type="InterPro" id="IPR013187">
    <property type="entry name" value="F-box-assoc_dom_typ3"/>
</dbReference>
<protein>
    <recommendedName>
        <fullName evidence="1">F-box domain-containing protein</fullName>
    </recommendedName>
</protein>
<dbReference type="Pfam" id="PF12937">
    <property type="entry name" value="F-box-like"/>
    <property type="match status" value="1"/>
</dbReference>
<dbReference type="SUPFAM" id="SSF81383">
    <property type="entry name" value="F-box domain"/>
    <property type="match status" value="2"/>
</dbReference>
<dbReference type="PROSITE" id="PS50181">
    <property type="entry name" value="FBOX"/>
    <property type="match status" value="1"/>
</dbReference>
<feature type="domain" description="F-box" evidence="1">
    <location>
        <begin position="435"/>
        <end position="485"/>
    </location>
</feature>
<dbReference type="InterPro" id="IPR011043">
    <property type="entry name" value="Gal_Oxase/kelch_b-propeller"/>
</dbReference>
<dbReference type="SMART" id="SM00256">
    <property type="entry name" value="FBOX"/>
    <property type="match status" value="2"/>
</dbReference>
<dbReference type="SUPFAM" id="SSF50965">
    <property type="entry name" value="Galactose oxidase, central domain"/>
    <property type="match status" value="1"/>
</dbReference>
<evidence type="ECO:0000259" key="1">
    <source>
        <dbReference type="PROSITE" id="PS50181"/>
    </source>
</evidence>
<accession>A0AAD8W1B0</accession>
<dbReference type="Proteomes" id="UP001231189">
    <property type="component" value="Unassembled WGS sequence"/>
</dbReference>
<gene>
    <name evidence="2" type="ORF">QYE76_005995</name>
</gene>
<evidence type="ECO:0000313" key="2">
    <source>
        <dbReference type="EMBL" id="KAK1631680.1"/>
    </source>
</evidence>
<dbReference type="InterPro" id="IPR001810">
    <property type="entry name" value="F-box_dom"/>
</dbReference>